<dbReference type="EMBL" id="CAJNOJ010000268">
    <property type="protein sequence ID" value="CAF1354866.1"/>
    <property type="molecule type" value="Genomic_DNA"/>
</dbReference>
<dbReference type="InterPro" id="IPR022991">
    <property type="entry name" value="Ribosomal_eL30_CS"/>
</dbReference>
<evidence type="ECO:0000313" key="8">
    <source>
        <dbReference type="Proteomes" id="UP000663852"/>
    </source>
</evidence>
<gene>
    <name evidence="7" type="ORF">EDS130_LOCUS33487</name>
</gene>
<comment type="similarity">
    <text evidence="1">Belongs to the eukaryotic ribosomal protein eL30 family.</text>
</comment>
<dbReference type="PROSITE" id="PS00709">
    <property type="entry name" value="RIBOSOMAL_L30E_1"/>
    <property type="match status" value="1"/>
</dbReference>
<keyword evidence="3" id="KW-0687">Ribonucleoprotein</keyword>
<dbReference type="Gene3D" id="3.30.1330.30">
    <property type="match status" value="1"/>
</dbReference>
<dbReference type="GO" id="GO:0003723">
    <property type="term" value="F:RNA binding"/>
    <property type="evidence" value="ECO:0007669"/>
    <property type="project" value="InterPro"/>
</dbReference>
<comment type="caution">
    <text evidence="7">The sequence shown here is derived from an EMBL/GenBank/DDBJ whole genome shotgun (WGS) entry which is preliminary data.</text>
</comment>
<evidence type="ECO:0000259" key="6">
    <source>
        <dbReference type="Pfam" id="PF01248"/>
    </source>
</evidence>
<dbReference type="Pfam" id="PF01248">
    <property type="entry name" value="Ribosomal_L7Ae"/>
    <property type="match status" value="1"/>
</dbReference>
<protein>
    <recommendedName>
        <fullName evidence="4">Large ribosomal subunit protein eL30</fullName>
    </recommendedName>
    <alternativeName>
        <fullName evidence="5">60S ribosomal protein L30</fullName>
    </alternativeName>
</protein>
<proteinExistence type="inferred from homology"/>
<dbReference type="GO" id="GO:0005840">
    <property type="term" value="C:ribosome"/>
    <property type="evidence" value="ECO:0007669"/>
    <property type="project" value="UniProtKB-KW"/>
</dbReference>
<evidence type="ECO:0000256" key="4">
    <source>
        <dbReference type="ARBA" id="ARBA00035231"/>
    </source>
</evidence>
<accession>A0A815HQG5</accession>
<dbReference type="InterPro" id="IPR029064">
    <property type="entry name" value="Ribosomal_eL30-like_sf"/>
</dbReference>
<sequence length="751" mass="87434">MISRLLHTYPTEFCPKLQHNWYLESCSKSIDKCKWQCRVYFCFNTMPQPKKVAGKKQAETINQRLQLVMKSGKYVLGYRQTLKALRNGQAKLILVSGNTPQIRKSEIEYYAMLAKTGVHHYGGNNIELGTACGKYFRYQANNRPPLQQHKHDYDNMCSPPLLLSTCQLHAHMPVALIWFQQTKNKNSIGLRTSPPLNMILFKSKKQYQYKPFQRQSLLARFKSKYRLKSDHFPGDSSEYKRRRRRSLFSNIHRTYHSLCLSVTLIFELSKLFTDGYEWSRASKGGDDDFEITKKRAFNGRREEEKYILCILKSEFQYKMSQLCNLAKCNRTSRGLCDCCKQNLCLQHLTEHNVALLSQISPLTDTINTLGERLQILYTEGITANCCLKLEHWRVECHQKIDRFFERQCRQVNDLIDTKVRLQKEEIDRVRTKVAEIVREQEITQKDLDSLVSTVRYLEAAINKIEQTTLQINFRGFELDEESINISEKNSSEIDISKVFNNCKTFNSANGSYSVLACNEQYLLIHTNPNLCLVNRDMKVVKQILWTYDKIYDMCWSATLDKFILIEKYNIYIVEKDISSIEVGQMIEKYKWLACTCSDTCLFLLVDTSPPWIGCYSISSSMELIQKWQVFEKSSTDIVDDIVYRHGMLAMMVQNTQNTDVRIELRSVETLTCVWSLALGIFSINESIFRCCAITCNEWIVVDHKNNHLVHVTADGKIKNTIAYHSTPRRAILFEPNLLVVITRTGIQFHQL</sequence>
<evidence type="ECO:0000256" key="2">
    <source>
        <dbReference type="ARBA" id="ARBA00022980"/>
    </source>
</evidence>
<reference evidence="7" key="1">
    <citation type="submission" date="2021-02" db="EMBL/GenBank/DDBJ databases">
        <authorList>
            <person name="Nowell W R."/>
        </authorList>
    </citation>
    <scope>NUCLEOTIDE SEQUENCE</scope>
</reference>
<dbReference type="InterPro" id="IPR004038">
    <property type="entry name" value="Ribosomal_eL8/eL30/eS12/Gad45"/>
</dbReference>
<evidence type="ECO:0000313" key="7">
    <source>
        <dbReference type="EMBL" id="CAF1354866.1"/>
    </source>
</evidence>
<dbReference type="InterPro" id="IPR039109">
    <property type="entry name" value="Ribosomal_eL30-like"/>
</dbReference>
<evidence type="ECO:0000256" key="1">
    <source>
        <dbReference type="ARBA" id="ARBA00007326"/>
    </source>
</evidence>
<dbReference type="AlphaFoldDB" id="A0A815HQG5"/>
<evidence type="ECO:0000256" key="3">
    <source>
        <dbReference type="ARBA" id="ARBA00023274"/>
    </source>
</evidence>
<organism evidence="7 8">
    <name type="scientific">Adineta ricciae</name>
    <name type="common">Rotifer</name>
    <dbReference type="NCBI Taxonomy" id="249248"/>
    <lineage>
        <taxon>Eukaryota</taxon>
        <taxon>Metazoa</taxon>
        <taxon>Spiralia</taxon>
        <taxon>Gnathifera</taxon>
        <taxon>Rotifera</taxon>
        <taxon>Eurotatoria</taxon>
        <taxon>Bdelloidea</taxon>
        <taxon>Adinetida</taxon>
        <taxon>Adinetidae</taxon>
        <taxon>Adineta</taxon>
    </lineage>
</organism>
<dbReference type="GO" id="GO:1990904">
    <property type="term" value="C:ribonucleoprotein complex"/>
    <property type="evidence" value="ECO:0007669"/>
    <property type="project" value="UniProtKB-KW"/>
</dbReference>
<dbReference type="SUPFAM" id="SSF55315">
    <property type="entry name" value="L30e-like"/>
    <property type="match status" value="1"/>
</dbReference>
<dbReference type="OrthoDB" id="1928736at2759"/>
<dbReference type="FunFam" id="3.30.1330.30:FF:000001">
    <property type="entry name" value="60S ribosomal protein L30"/>
    <property type="match status" value="1"/>
</dbReference>
<name>A0A815HQG5_ADIRI</name>
<dbReference type="PANTHER" id="PTHR11449">
    <property type="entry name" value="RIBOSOMAL PROTEIN L30"/>
    <property type="match status" value="1"/>
</dbReference>
<keyword evidence="2" id="KW-0689">Ribosomal protein</keyword>
<evidence type="ECO:0000256" key="5">
    <source>
        <dbReference type="ARBA" id="ARBA00035336"/>
    </source>
</evidence>
<dbReference type="Proteomes" id="UP000663852">
    <property type="component" value="Unassembled WGS sequence"/>
</dbReference>
<feature type="domain" description="Ribosomal protein eL8/eL30/eS12/Gadd45" evidence="6">
    <location>
        <begin position="60"/>
        <end position="140"/>
    </location>
</feature>